<dbReference type="Pfam" id="PF04542">
    <property type="entry name" value="Sigma70_r2"/>
    <property type="match status" value="1"/>
</dbReference>
<dbReference type="InterPro" id="IPR013324">
    <property type="entry name" value="RNA_pol_sigma_r3/r4-like"/>
</dbReference>
<dbReference type="Gene3D" id="1.10.10.10">
    <property type="entry name" value="Winged helix-like DNA-binding domain superfamily/Winged helix DNA-binding domain"/>
    <property type="match status" value="1"/>
</dbReference>
<evidence type="ECO:0000259" key="6">
    <source>
        <dbReference type="Pfam" id="PF04542"/>
    </source>
</evidence>
<dbReference type="InterPro" id="IPR036388">
    <property type="entry name" value="WH-like_DNA-bd_sf"/>
</dbReference>
<evidence type="ECO:0000256" key="4">
    <source>
        <dbReference type="ARBA" id="ARBA00023125"/>
    </source>
</evidence>
<keyword evidence="2" id="KW-0805">Transcription regulation</keyword>
<dbReference type="SUPFAM" id="SSF88946">
    <property type="entry name" value="Sigma2 domain of RNA polymerase sigma factors"/>
    <property type="match status" value="1"/>
</dbReference>
<feature type="domain" description="RNA polymerase sigma-70 region 2" evidence="6">
    <location>
        <begin position="38"/>
        <end position="104"/>
    </location>
</feature>
<evidence type="ECO:0000256" key="2">
    <source>
        <dbReference type="ARBA" id="ARBA00023015"/>
    </source>
</evidence>
<evidence type="ECO:0000313" key="8">
    <source>
        <dbReference type="EMBL" id="GHO83635.1"/>
    </source>
</evidence>
<feature type="domain" description="RNA polymerase sigma factor 70 region 4 type 2" evidence="7">
    <location>
        <begin position="145"/>
        <end position="193"/>
    </location>
</feature>
<organism evidence="8 9">
    <name type="scientific">Dictyobacter formicarum</name>
    <dbReference type="NCBI Taxonomy" id="2778368"/>
    <lineage>
        <taxon>Bacteria</taxon>
        <taxon>Bacillati</taxon>
        <taxon>Chloroflexota</taxon>
        <taxon>Ktedonobacteria</taxon>
        <taxon>Ktedonobacterales</taxon>
        <taxon>Dictyobacteraceae</taxon>
        <taxon>Dictyobacter</taxon>
    </lineage>
</organism>
<protein>
    <submittedName>
        <fullName evidence="8">DNA-directed RNA polymerase sigma-70 factor</fullName>
    </submittedName>
</protein>
<evidence type="ECO:0000256" key="3">
    <source>
        <dbReference type="ARBA" id="ARBA00023082"/>
    </source>
</evidence>
<accession>A0ABQ3VCE6</accession>
<keyword evidence="4" id="KW-0238">DNA-binding</keyword>
<dbReference type="GO" id="GO:0000428">
    <property type="term" value="C:DNA-directed RNA polymerase complex"/>
    <property type="evidence" value="ECO:0007669"/>
    <property type="project" value="UniProtKB-KW"/>
</dbReference>
<gene>
    <name evidence="8" type="ORF">KSZ_16410</name>
</gene>
<keyword evidence="8" id="KW-0240">DNA-directed RNA polymerase</keyword>
<keyword evidence="3" id="KW-0731">Sigma factor</keyword>
<dbReference type="PANTHER" id="PTHR43133">
    <property type="entry name" value="RNA POLYMERASE ECF-TYPE SIGMA FACTO"/>
    <property type="match status" value="1"/>
</dbReference>
<dbReference type="Pfam" id="PF08281">
    <property type="entry name" value="Sigma70_r4_2"/>
    <property type="match status" value="1"/>
</dbReference>
<keyword evidence="9" id="KW-1185">Reference proteome</keyword>
<dbReference type="InterPro" id="IPR014284">
    <property type="entry name" value="RNA_pol_sigma-70_dom"/>
</dbReference>
<dbReference type="InterPro" id="IPR039425">
    <property type="entry name" value="RNA_pol_sigma-70-like"/>
</dbReference>
<evidence type="ECO:0000256" key="5">
    <source>
        <dbReference type="ARBA" id="ARBA00023163"/>
    </source>
</evidence>
<dbReference type="InterPro" id="IPR013325">
    <property type="entry name" value="RNA_pol_sigma_r2"/>
</dbReference>
<comment type="caution">
    <text evidence="8">The sequence shown here is derived from an EMBL/GenBank/DDBJ whole genome shotgun (WGS) entry which is preliminary data.</text>
</comment>
<keyword evidence="5" id="KW-0804">Transcription</keyword>
<sequence>MKMQVRGHTKNNIHNTEFSDGTLVKRTLAGDQTSFEMLVRRYNTPIFNFICHLLNDYDLACDVSQQVFTQLYISMPTLRTGEPLKAWLFQVARNRSLDELRRKRAIHFSELESAHDEEDLSPLAVIPDGGPLPDELAEHSDLKAKLREAIDALPPKFRMVVLLRYTSQLSFAEIGKALSMPEATAKTYFQRARPLLRASMSQHWQPRTARSAS</sequence>
<name>A0ABQ3VCE6_9CHLR</name>
<dbReference type="RefSeq" id="WP_236022862.1">
    <property type="nucleotide sequence ID" value="NZ_BNJJ01000004.1"/>
</dbReference>
<comment type="similarity">
    <text evidence="1">Belongs to the sigma-70 factor family. ECF subfamily.</text>
</comment>
<dbReference type="InterPro" id="IPR007627">
    <property type="entry name" value="RNA_pol_sigma70_r2"/>
</dbReference>
<dbReference type="CDD" id="cd06171">
    <property type="entry name" value="Sigma70_r4"/>
    <property type="match status" value="1"/>
</dbReference>
<dbReference type="EMBL" id="BNJJ01000004">
    <property type="protein sequence ID" value="GHO83635.1"/>
    <property type="molecule type" value="Genomic_DNA"/>
</dbReference>
<proteinExistence type="inferred from homology"/>
<evidence type="ECO:0000313" key="9">
    <source>
        <dbReference type="Proteomes" id="UP000635565"/>
    </source>
</evidence>
<dbReference type="SUPFAM" id="SSF88659">
    <property type="entry name" value="Sigma3 and sigma4 domains of RNA polymerase sigma factors"/>
    <property type="match status" value="1"/>
</dbReference>
<dbReference type="PANTHER" id="PTHR43133:SF8">
    <property type="entry name" value="RNA POLYMERASE SIGMA FACTOR HI_1459-RELATED"/>
    <property type="match status" value="1"/>
</dbReference>
<dbReference type="Gene3D" id="1.10.1740.10">
    <property type="match status" value="1"/>
</dbReference>
<evidence type="ECO:0000259" key="7">
    <source>
        <dbReference type="Pfam" id="PF08281"/>
    </source>
</evidence>
<dbReference type="NCBIfam" id="TIGR02937">
    <property type="entry name" value="sigma70-ECF"/>
    <property type="match status" value="1"/>
</dbReference>
<dbReference type="InterPro" id="IPR013249">
    <property type="entry name" value="RNA_pol_sigma70_r4_t2"/>
</dbReference>
<dbReference type="Proteomes" id="UP000635565">
    <property type="component" value="Unassembled WGS sequence"/>
</dbReference>
<reference evidence="8 9" key="1">
    <citation type="journal article" date="2021" name="Int. J. Syst. Evol. Microbiol.">
        <title>Reticulibacter mediterranei gen. nov., sp. nov., within the new family Reticulibacteraceae fam. nov., and Ktedonospora formicarum gen. nov., sp. nov., Ktedonobacter robiniae sp. nov., Dictyobacter formicarum sp. nov. and Dictyobacter arantiisoli sp. nov., belonging to the class Ktedonobacteria.</title>
        <authorList>
            <person name="Yabe S."/>
            <person name="Zheng Y."/>
            <person name="Wang C.M."/>
            <person name="Sakai Y."/>
            <person name="Abe K."/>
            <person name="Yokota A."/>
            <person name="Donadio S."/>
            <person name="Cavaletti L."/>
            <person name="Monciardini P."/>
        </authorList>
    </citation>
    <scope>NUCLEOTIDE SEQUENCE [LARGE SCALE GENOMIC DNA]</scope>
    <source>
        <strain evidence="8 9">SOSP1-9</strain>
    </source>
</reference>
<evidence type="ECO:0000256" key="1">
    <source>
        <dbReference type="ARBA" id="ARBA00010641"/>
    </source>
</evidence>